<reference evidence="1 2" key="1">
    <citation type="journal article" date="2013" name="Proc. Natl. Acad. Sci. U.S.A.">
        <title>Fine-scale variation in meiotic recombination in Mimulus inferred from population shotgun sequencing.</title>
        <authorList>
            <person name="Hellsten U."/>
            <person name="Wright K.M."/>
            <person name="Jenkins J."/>
            <person name="Shu S."/>
            <person name="Yuan Y."/>
            <person name="Wessler S.R."/>
            <person name="Schmutz J."/>
            <person name="Willis J.H."/>
            <person name="Rokhsar D.S."/>
        </authorList>
    </citation>
    <scope>NUCLEOTIDE SEQUENCE [LARGE SCALE GENOMIC DNA]</scope>
    <source>
        <strain evidence="2">cv. DUN x IM62</strain>
    </source>
</reference>
<protein>
    <submittedName>
        <fullName evidence="1">Uncharacterized protein</fullName>
    </submittedName>
</protein>
<gene>
    <name evidence="1" type="ORF">MIMGU_mgv1a020151mg</name>
</gene>
<dbReference type="EMBL" id="KI630297">
    <property type="protein sequence ID" value="EYU42252.1"/>
    <property type="molecule type" value="Genomic_DNA"/>
</dbReference>
<organism evidence="1 2">
    <name type="scientific">Erythranthe guttata</name>
    <name type="common">Yellow monkey flower</name>
    <name type="synonym">Mimulus guttatus</name>
    <dbReference type="NCBI Taxonomy" id="4155"/>
    <lineage>
        <taxon>Eukaryota</taxon>
        <taxon>Viridiplantae</taxon>
        <taxon>Streptophyta</taxon>
        <taxon>Embryophyta</taxon>
        <taxon>Tracheophyta</taxon>
        <taxon>Spermatophyta</taxon>
        <taxon>Magnoliopsida</taxon>
        <taxon>eudicotyledons</taxon>
        <taxon>Gunneridae</taxon>
        <taxon>Pentapetalae</taxon>
        <taxon>asterids</taxon>
        <taxon>lamiids</taxon>
        <taxon>Lamiales</taxon>
        <taxon>Phrymaceae</taxon>
        <taxon>Erythranthe</taxon>
    </lineage>
</organism>
<evidence type="ECO:0000313" key="1">
    <source>
        <dbReference type="EMBL" id="EYU42252.1"/>
    </source>
</evidence>
<sequence>MASLPTRAPAFHSIGTLRRPSAAVHAPSLISLTSGRHCCRAHLNFRFQNEGRVQVKNRWAPVFASNTNPSEESNDSK</sequence>
<feature type="non-terminal residue" evidence="1">
    <location>
        <position position="77"/>
    </location>
</feature>
<proteinExistence type="predicted"/>
<keyword evidence="2" id="KW-1185">Reference proteome</keyword>
<dbReference type="eggNOG" id="ENOG502S76W">
    <property type="taxonomic scope" value="Eukaryota"/>
</dbReference>
<dbReference type="AlphaFoldDB" id="A0A022RP37"/>
<dbReference type="Proteomes" id="UP000030748">
    <property type="component" value="Unassembled WGS sequence"/>
</dbReference>
<name>A0A022RP37_ERYGU</name>
<accession>A0A022RP37</accession>
<evidence type="ECO:0000313" key="2">
    <source>
        <dbReference type="Proteomes" id="UP000030748"/>
    </source>
</evidence>